<name>A0A913XRN3_EXADI</name>
<organism evidence="4 5">
    <name type="scientific">Exaiptasia diaphana</name>
    <name type="common">Tropical sea anemone</name>
    <name type="synonym">Aiptasia pulchella</name>
    <dbReference type="NCBI Taxonomy" id="2652724"/>
    <lineage>
        <taxon>Eukaryota</taxon>
        <taxon>Metazoa</taxon>
        <taxon>Cnidaria</taxon>
        <taxon>Anthozoa</taxon>
        <taxon>Hexacorallia</taxon>
        <taxon>Actiniaria</taxon>
        <taxon>Aiptasiidae</taxon>
        <taxon>Exaiptasia</taxon>
    </lineage>
</organism>
<dbReference type="GO" id="GO:0006526">
    <property type="term" value="P:L-arginine biosynthetic process"/>
    <property type="evidence" value="ECO:0007669"/>
    <property type="project" value="TreeGrafter"/>
</dbReference>
<dbReference type="PANTHER" id="PTHR23342:SF0">
    <property type="entry name" value="N-ACETYLGLUTAMATE SYNTHASE, MITOCHONDRIAL"/>
    <property type="match status" value="1"/>
</dbReference>
<dbReference type="CDD" id="cd04265">
    <property type="entry name" value="DUF619-NAGS-U"/>
    <property type="match status" value="1"/>
</dbReference>
<dbReference type="OrthoDB" id="438291at2759"/>
<evidence type="ECO:0000259" key="3">
    <source>
        <dbReference type="PROSITE" id="PS51731"/>
    </source>
</evidence>
<dbReference type="PANTHER" id="PTHR23342">
    <property type="entry name" value="N-ACETYLGLUTAMATE SYNTHASE"/>
    <property type="match status" value="1"/>
</dbReference>
<dbReference type="Pfam" id="PF00696">
    <property type="entry name" value="AA_kinase"/>
    <property type="match status" value="1"/>
</dbReference>
<evidence type="ECO:0000256" key="1">
    <source>
        <dbReference type="ARBA" id="ARBA00022679"/>
    </source>
</evidence>
<accession>A0A913XRN3</accession>
<dbReference type="RefSeq" id="XP_020908633.1">
    <property type="nucleotide sequence ID" value="XM_021052974.2"/>
</dbReference>
<feature type="region of interest" description="Disordered" evidence="2">
    <location>
        <begin position="29"/>
        <end position="48"/>
    </location>
</feature>
<dbReference type="InterPro" id="IPR036393">
    <property type="entry name" value="AceGlu_kinase-like_sf"/>
</dbReference>
<dbReference type="Gene3D" id="3.40.630.30">
    <property type="match status" value="1"/>
</dbReference>
<dbReference type="InterPro" id="IPR006855">
    <property type="entry name" value="Vertebrate-like_GNAT_dom"/>
</dbReference>
<dbReference type="AlphaFoldDB" id="A0A913XRN3"/>
<dbReference type="GeneID" id="110246613"/>
<sequence length="514" mass="58250">MYTRRIRSTRFKNNGQCFKVLVNNAKRLVSQDAKSPSETPNRLHDNETEGTKIQTIKLFSHSRNSLFRNQASRDLKRFLEEVGTDPKEARYWLRHFQELEMKTEKPFAVVQIDSSVFNDEKMLERVASSLAFLYRNGMEAVVIHGVPGSSYGILDKKTKHQLIEENIKLVDLLEKNDVRARPFLCSSHMISVRTTANNLTDLGIDDADVKYINWCLSSGHIPVMAAIGETEDGQVVYTDATSTTVKIAGILKPTKVIFLNTTGALKDSKGKVIDCVSLPQDVDAVIQEQWMDESSLHMVKLITDLIPEMPPHTSAVITSADSLIKELFTHCGSGTLFQSAEPINVHHSLEGVDEEKLWELLVKSFNQSLDKDYFSSLGKNLHSLYITESYTAAAIIVTPEETCGIPYLDKFSISKQSQGLGTSNLLWEKITQDFPQLCWRSRGTNRINPWYFVRSTGSCQKGNWTVFWYGISDPHITHQITQYTCSLPSSFDPIAPHDEQRKKRISTSEYHKYL</sequence>
<dbReference type="EnsemblMetazoa" id="XM_021052974.2">
    <property type="protein sequence ID" value="XP_020908633.1"/>
    <property type="gene ID" value="LOC110246613"/>
</dbReference>
<dbReference type="OMA" id="FQTCYHS"/>
<evidence type="ECO:0000256" key="2">
    <source>
        <dbReference type="SAM" id="MobiDB-lite"/>
    </source>
</evidence>
<dbReference type="GO" id="GO:0005759">
    <property type="term" value="C:mitochondrial matrix"/>
    <property type="evidence" value="ECO:0007669"/>
    <property type="project" value="TreeGrafter"/>
</dbReference>
<dbReference type="InterPro" id="IPR001048">
    <property type="entry name" value="Asp/Glu/Uridylate_kinase"/>
</dbReference>
<feature type="region of interest" description="Disordered" evidence="2">
    <location>
        <begin position="494"/>
        <end position="514"/>
    </location>
</feature>
<keyword evidence="1" id="KW-0808">Transferase</keyword>
<dbReference type="KEGG" id="epa:110246613"/>
<dbReference type="Gene3D" id="3.40.1160.10">
    <property type="entry name" value="Acetylglutamate kinase-like"/>
    <property type="match status" value="1"/>
</dbReference>
<protein>
    <recommendedName>
        <fullName evidence="3">N-acetyltransferase domain-containing protein</fullName>
    </recommendedName>
</protein>
<evidence type="ECO:0000313" key="4">
    <source>
        <dbReference type="EnsemblMetazoa" id="XP_020908633.1"/>
    </source>
</evidence>
<evidence type="ECO:0000313" key="5">
    <source>
        <dbReference type="Proteomes" id="UP000887567"/>
    </source>
</evidence>
<dbReference type="GO" id="GO:0006536">
    <property type="term" value="P:glutamate metabolic process"/>
    <property type="evidence" value="ECO:0007669"/>
    <property type="project" value="TreeGrafter"/>
</dbReference>
<keyword evidence="5" id="KW-1185">Reference proteome</keyword>
<feature type="domain" description="N-acetyltransferase" evidence="3">
    <location>
        <begin position="341"/>
        <end position="492"/>
    </location>
</feature>
<dbReference type="PROSITE" id="PS51731">
    <property type="entry name" value="GNAT_NAGS"/>
    <property type="match status" value="1"/>
</dbReference>
<reference evidence="4" key="1">
    <citation type="submission" date="2022-11" db="UniProtKB">
        <authorList>
            <consortium name="EnsemblMetazoa"/>
        </authorList>
    </citation>
    <scope>IDENTIFICATION</scope>
</reference>
<dbReference type="Proteomes" id="UP000887567">
    <property type="component" value="Unplaced"/>
</dbReference>
<dbReference type="SUPFAM" id="SSF53633">
    <property type="entry name" value="Carbamate kinase-like"/>
    <property type="match status" value="1"/>
</dbReference>
<dbReference type="GO" id="GO:0004042">
    <property type="term" value="F:L-glutamate N-acetyltransferase activity"/>
    <property type="evidence" value="ECO:0007669"/>
    <property type="project" value="TreeGrafter"/>
</dbReference>
<proteinExistence type="predicted"/>
<dbReference type="Pfam" id="PF04768">
    <property type="entry name" value="NAT"/>
    <property type="match status" value="1"/>
</dbReference>